<reference evidence="1 2" key="1">
    <citation type="submission" date="2018-02" db="EMBL/GenBank/DDBJ databases">
        <title>Genome sequences of Apibacter spp., gut symbionts of Asian honey bees.</title>
        <authorList>
            <person name="Kwong W.K."/>
            <person name="Steele M.I."/>
            <person name="Moran N.A."/>
        </authorList>
    </citation>
    <scope>NUCLEOTIDE SEQUENCE [LARGE SCALE GENOMIC DNA]</scope>
    <source>
        <strain evidence="2">wkB301</strain>
    </source>
</reference>
<dbReference type="AlphaFoldDB" id="A0A2S8AA97"/>
<comment type="caution">
    <text evidence="1">The sequence shown here is derived from an EMBL/GenBank/DDBJ whole genome shotgun (WGS) entry which is preliminary data.</text>
</comment>
<sequence>MKKNLYIAFGFLFFLQGYAQEKKEEKMQNMLLDSLKKYEYEPLYQIEIFTNYAYRVKVNDIPVKNNFTEFLKNTKFNINSAILYSGKQNLSIEIYPEYIDKNKQKEYLDNQGTFKLIVSQTAWRKDGGGQEEPKIILEYELPKENKHTGNTIDYAKLKSFTDSLSFEASVPYHLQGWTNGEVFKEEDSLQLKAQVVDFYKKIINLYNTHNFKELYQLSKLQEYELAQYNYFTKDLIISNREKFNNTLPKNRLKMLPLENYKLEFYANNRVLALVRVDNPFKYKSAIIGEKEDIYGNNKIVILNKLLYRPIGSSQFQIIR</sequence>
<protein>
    <submittedName>
        <fullName evidence="1">Uncharacterized protein</fullName>
    </submittedName>
</protein>
<proteinExistence type="predicted"/>
<dbReference type="Proteomes" id="UP000238042">
    <property type="component" value="Unassembled WGS sequence"/>
</dbReference>
<evidence type="ECO:0000313" key="1">
    <source>
        <dbReference type="EMBL" id="PQL91515.1"/>
    </source>
</evidence>
<name>A0A2S8AA97_9FLAO</name>
<gene>
    <name evidence="1" type="ORF">C4S77_06800</name>
</gene>
<keyword evidence="2" id="KW-1185">Reference proteome</keyword>
<evidence type="ECO:0000313" key="2">
    <source>
        <dbReference type="Proteomes" id="UP000238042"/>
    </source>
</evidence>
<organism evidence="1 2">
    <name type="scientific">Apibacter adventoris</name>
    <dbReference type="NCBI Taxonomy" id="1679466"/>
    <lineage>
        <taxon>Bacteria</taxon>
        <taxon>Pseudomonadati</taxon>
        <taxon>Bacteroidota</taxon>
        <taxon>Flavobacteriia</taxon>
        <taxon>Flavobacteriales</taxon>
        <taxon>Weeksellaceae</taxon>
        <taxon>Apibacter</taxon>
    </lineage>
</organism>
<dbReference type="EMBL" id="PSZM01000040">
    <property type="protein sequence ID" value="PQL91515.1"/>
    <property type="molecule type" value="Genomic_DNA"/>
</dbReference>
<dbReference type="RefSeq" id="WP_105246927.1">
    <property type="nucleotide sequence ID" value="NZ_PSZM01000040.1"/>
</dbReference>
<accession>A0A2S8AA97</accession>
<dbReference type="OrthoDB" id="1149023at2"/>